<dbReference type="SUPFAM" id="SSF54211">
    <property type="entry name" value="Ribosomal protein S5 domain 2-like"/>
    <property type="match status" value="1"/>
</dbReference>
<dbReference type="GO" id="GO:0034476">
    <property type="term" value="P:U5 snRNA 3'-end processing"/>
    <property type="evidence" value="ECO:0007669"/>
    <property type="project" value="TreeGrafter"/>
</dbReference>
<dbReference type="GO" id="GO:0071038">
    <property type="term" value="P:TRAMP-dependent tRNA surveillance pathway"/>
    <property type="evidence" value="ECO:0007669"/>
    <property type="project" value="TreeGrafter"/>
</dbReference>
<evidence type="ECO:0000256" key="6">
    <source>
        <dbReference type="ARBA" id="ARBA00022835"/>
    </source>
</evidence>
<dbReference type="Proteomes" id="UP000244309">
    <property type="component" value="Unassembled WGS sequence"/>
</dbReference>
<comment type="caution">
    <text evidence="11">The sequence shown here is derived from an EMBL/GenBank/DDBJ whole genome shotgun (WGS) entry which is preliminary data.</text>
</comment>
<dbReference type="Gene3D" id="3.30.230.70">
    <property type="entry name" value="GHMP Kinase, N-terminal domain"/>
    <property type="match status" value="1"/>
</dbReference>
<reference evidence="11 12" key="1">
    <citation type="submission" date="2017-12" db="EMBL/GenBank/DDBJ databases">
        <title>Genome Sequence of a Multidrug-Resistant Candida haemulonii Isolate from a Patient with Chronic Leg Ulcers in Israel.</title>
        <authorList>
            <person name="Chow N.A."/>
            <person name="Gade L."/>
            <person name="Batra D."/>
            <person name="Rowe L.A."/>
            <person name="Ben-Ami R."/>
            <person name="Loparev V.N."/>
            <person name="Litvintseva A.P."/>
        </authorList>
    </citation>
    <scope>NUCLEOTIDE SEQUENCE [LARGE SCALE GENOMIC DNA]</scope>
    <source>
        <strain evidence="11 12">B11899</strain>
    </source>
</reference>
<dbReference type="InterPro" id="IPR001247">
    <property type="entry name" value="ExoRNase_PH_dom1"/>
</dbReference>
<dbReference type="PANTHER" id="PTHR11097">
    <property type="entry name" value="EXOSOME COMPLEX EXONUCLEASE RIBOSOMAL RNA PROCESSING PROTEIN"/>
    <property type="match status" value="1"/>
</dbReference>
<sequence>MATEQKVVFPPSVLARISPELTLQRHLSEGVRPCLRDFTEFRDVVASKGNLGAVGTDAVVGSSVVKHGDCHVFCGITLGISEVNRPDEFAAAESESSKYTSVYPVVEVARGRQGAPSDEEQILSQKLYNYIYHSRLLPYSSLEITPGYELKDEASGEVSIIYPDDKSLSEDELLTLSTTVNVSKKQHRFALYAHIKVFSREGPLFDVVSHALISALQDVKLPRIYLADSGVNANVRVPVRSRGNFGHLNQSANLFCIDANKDIASPLELNKSEVGVSSSFGLVEIDDAAGQIALLADLEGEAEEACCESKVNIVASKDNLKHVSIAGGGANVSLDSLRKAISLAKERAEKTN</sequence>
<dbReference type="AlphaFoldDB" id="A0A2V1AMU9"/>
<evidence type="ECO:0000313" key="12">
    <source>
        <dbReference type="Proteomes" id="UP000244309"/>
    </source>
</evidence>
<keyword evidence="12" id="KW-1185">Reference proteome</keyword>
<dbReference type="GO" id="GO:0071035">
    <property type="term" value="P:nuclear polyadenylation-dependent rRNA catabolic process"/>
    <property type="evidence" value="ECO:0007669"/>
    <property type="project" value="TreeGrafter"/>
</dbReference>
<feature type="domain" description="Exoribonuclease phosphorolytic" evidence="10">
    <location>
        <begin position="60"/>
        <end position="222"/>
    </location>
</feature>
<comment type="similarity">
    <text evidence="3">Belongs to the RNase PH family.</text>
</comment>
<keyword evidence="7" id="KW-0694">RNA-binding</keyword>
<dbReference type="InterPro" id="IPR050590">
    <property type="entry name" value="Exosome_comp_Rrp42_subfam"/>
</dbReference>
<evidence type="ECO:0000313" key="11">
    <source>
        <dbReference type="EMBL" id="PVH19014.1"/>
    </source>
</evidence>
<evidence type="ECO:0000256" key="4">
    <source>
        <dbReference type="ARBA" id="ARBA00022490"/>
    </source>
</evidence>
<dbReference type="GO" id="GO:0000177">
    <property type="term" value="C:cytoplasmic exosome (RNase complex)"/>
    <property type="evidence" value="ECO:0007669"/>
    <property type="project" value="TreeGrafter"/>
</dbReference>
<dbReference type="GO" id="GO:0005730">
    <property type="term" value="C:nucleolus"/>
    <property type="evidence" value="ECO:0007669"/>
    <property type="project" value="UniProtKB-SubCell"/>
</dbReference>
<dbReference type="GO" id="GO:0034473">
    <property type="term" value="P:U1 snRNA 3'-end processing"/>
    <property type="evidence" value="ECO:0007669"/>
    <property type="project" value="TreeGrafter"/>
</dbReference>
<evidence type="ECO:0000259" key="10">
    <source>
        <dbReference type="Pfam" id="PF01138"/>
    </source>
</evidence>
<accession>A0A2V1AMU9</accession>
<dbReference type="InterPro" id="IPR020568">
    <property type="entry name" value="Ribosomal_Su5_D2-typ_SF"/>
</dbReference>
<comment type="subcellular location">
    <subcellularLocation>
        <location evidence="1">Cytoplasm</location>
    </subcellularLocation>
    <subcellularLocation>
        <location evidence="2">Nucleus</location>
        <location evidence="2">Nucleolus</location>
    </subcellularLocation>
</comment>
<evidence type="ECO:0000256" key="9">
    <source>
        <dbReference type="ARBA" id="ARBA00030617"/>
    </source>
</evidence>
<dbReference type="GO" id="GO:0000467">
    <property type="term" value="P:exonucleolytic trimming to generate mature 3'-end of 5.8S rRNA from tricistronic rRNA transcript (SSU-rRNA, 5.8S rRNA, LSU-rRNA)"/>
    <property type="evidence" value="ECO:0007669"/>
    <property type="project" value="TreeGrafter"/>
</dbReference>
<dbReference type="InterPro" id="IPR027408">
    <property type="entry name" value="PNPase/RNase_PH_dom_sf"/>
</dbReference>
<dbReference type="GO" id="GO:0035925">
    <property type="term" value="F:mRNA 3'-UTR AU-rich region binding"/>
    <property type="evidence" value="ECO:0007669"/>
    <property type="project" value="TreeGrafter"/>
</dbReference>
<dbReference type="VEuPathDB" id="FungiDB:CXQ85_001308"/>
<dbReference type="PANTHER" id="PTHR11097:SF9">
    <property type="entry name" value="EXOSOME COMPLEX COMPONENT RRP43"/>
    <property type="match status" value="1"/>
</dbReference>
<evidence type="ECO:0000256" key="3">
    <source>
        <dbReference type="ARBA" id="ARBA00006678"/>
    </source>
</evidence>
<dbReference type="GO" id="GO:0000176">
    <property type="term" value="C:nuclear exosome (RNase complex)"/>
    <property type="evidence" value="ECO:0007669"/>
    <property type="project" value="UniProtKB-ARBA"/>
</dbReference>
<evidence type="ECO:0000256" key="1">
    <source>
        <dbReference type="ARBA" id="ARBA00004496"/>
    </source>
</evidence>
<dbReference type="STRING" id="45357.A0A2V1AMU9"/>
<dbReference type="OrthoDB" id="45882at2759"/>
<organism evidence="11 12">
    <name type="scientific">Candidozyma haemuli</name>
    <dbReference type="NCBI Taxonomy" id="45357"/>
    <lineage>
        <taxon>Eukaryota</taxon>
        <taxon>Fungi</taxon>
        <taxon>Dikarya</taxon>
        <taxon>Ascomycota</taxon>
        <taxon>Saccharomycotina</taxon>
        <taxon>Pichiomycetes</taxon>
        <taxon>Metschnikowiaceae</taxon>
        <taxon>Candidozyma</taxon>
    </lineage>
</organism>
<evidence type="ECO:0000256" key="5">
    <source>
        <dbReference type="ARBA" id="ARBA00022552"/>
    </source>
</evidence>
<name>A0A2V1AMU9_9ASCO</name>
<keyword evidence="5" id="KW-0698">rRNA processing</keyword>
<gene>
    <name evidence="11" type="ORF">CXQ85_001308</name>
</gene>
<evidence type="ECO:0000256" key="8">
    <source>
        <dbReference type="ARBA" id="ARBA00023242"/>
    </source>
</evidence>
<keyword evidence="6" id="KW-0271">Exosome</keyword>
<dbReference type="Pfam" id="PF01138">
    <property type="entry name" value="RNase_PH"/>
    <property type="match status" value="1"/>
</dbReference>
<keyword evidence="4" id="KW-0963">Cytoplasm</keyword>
<dbReference type="EMBL" id="PKFO01000001">
    <property type="protein sequence ID" value="PVH19014.1"/>
    <property type="molecule type" value="Genomic_DNA"/>
</dbReference>
<dbReference type="GO" id="GO:0034475">
    <property type="term" value="P:U4 snRNA 3'-end processing"/>
    <property type="evidence" value="ECO:0007669"/>
    <property type="project" value="TreeGrafter"/>
</dbReference>
<proteinExistence type="inferred from homology"/>
<dbReference type="GeneID" id="37006639"/>
<evidence type="ECO:0000256" key="2">
    <source>
        <dbReference type="ARBA" id="ARBA00004604"/>
    </source>
</evidence>
<evidence type="ECO:0000256" key="7">
    <source>
        <dbReference type="ARBA" id="ARBA00022884"/>
    </source>
</evidence>
<keyword evidence="8" id="KW-0539">Nucleus</keyword>
<dbReference type="RefSeq" id="XP_025339954.1">
    <property type="nucleotide sequence ID" value="XM_025485023.1"/>
</dbReference>
<dbReference type="GO" id="GO:0016075">
    <property type="term" value="P:rRNA catabolic process"/>
    <property type="evidence" value="ECO:0007669"/>
    <property type="project" value="TreeGrafter"/>
</dbReference>
<dbReference type="GO" id="GO:0071028">
    <property type="term" value="P:nuclear mRNA surveillance"/>
    <property type="evidence" value="ECO:0007669"/>
    <property type="project" value="TreeGrafter"/>
</dbReference>
<protein>
    <recommendedName>
        <fullName evidence="9">Ribosomal RNA-processing protein 43</fullName>
    </recommendedName>
</protein>